<dbReference type="Proteomes" id="UP001261871">
    <property type="component" value="Unassembled WGS sequence"/>
</dbReference>
<dbReference type="RefSeq" id="WP_310004737.1">
    <property type="nucleotide sequence ID" value="NZ_JAVDTX010000002.1"/>
</dbReference>
<evidence type="ECO:0000313" key="2">
    <source>
        <dbReference type="Proteomes" id="UP001261871"/>
    </source>
</evidence>
<name>A0ABU1S043_9FLAO</name>
<reference evidence="1 2" key="1">
    <citation type="submission" date="2023-07" db="EMBL/GenBank/DDBJ databases">
        <title>Sorghum-associated microbial communities from plants grown in Nebraska, USA.</title>
        <authorList>
            <person name="Schachtman D."/>
        </authorList>
    </citation>
    <scope>NUCLEOTIDE SEQUENCE [LARGE SCALE GENOMIC DNA]</scope>
    <source>
        <strain evidence="1 2">BE124</strain>
    </source>
</reference>
<comment type="caution">
    <text evidence="1">The sequence shown here is derived from an EMBL/GenBank/DDBJ whole genome shotgun (WGS) entry which is preliminary data.</text>
</comment>
<gene>
    <name evidence="1" type="ORF">J2W95_001094</name>
</gene>
<keyword evidence="2" id="KW-1185">Reference proteome</keyword>
<protein>
    <submittedName>
        <fullName evidence="1">Uncharacterized protein</fullName>
    </submittedName>
</protein>
<proteinExistence type="predicted"/>
<evidence type="ECO:0000313" key="1">
    <source>
        <dbReference type="EMBL" id="MDR6844403.1"/>
    </source>
</evidence>
<dbReference type="EMBL" id="JAVDTX010000002">
    <property type="protein sequence ID" value="MDR6844403.1"/>
    <property type="molecule type" value="Genomic_DNA"/>
</dbReference>
<accession>A0ABU1S043</accession>
<sequence length="180" mass="19306">MKPKTTLNLFKNFLAIELKKVSQGSQMLLFLFLLLLSNSTSNAQSNSCKATLQVEKNRFTKSVPPEGVSYSLQISNIGTSNSIYTLSATNTNSNCSNKDGSSSAGNVNLSITLTDTNSIPINQISVNPGETITFLAQVKVPNGTTINRWNCSQINATATECPSYSVSTTLHTMVSDPSAE</sequence>
<organism evidence="1 2">
    <name type="scientific">Flavobacterium granuli</name>
    <dbReference type="NCBI Taxonomy" id="280093"/>
    <lineage>
        <taxon>Bacteria</taxon>
        <taxon>Pseudomonadati</taxon>
        <taxon>Bacteroidota</taxon>
        <taxon>Flavobacteriia</taxon>
        <taxon>Flavobacteriales</taxon>
        <taxon>Flavobacteriaceae</taxon>
        <taxon>Flavobacterium</taxon>
    </lineage>
</organism>